<dbReference type="Pfam" id="PF00646">
    <property type="entry name" value="F-box"/>
    <property type="match status" value="1"/>
</dbReference>
<dbReference type="HOGENOM" id="CLU_034248_2_0_1"/>
<organism evidence="3 4">
    <name type="scientific">Solanum tuberosum</name>
    <name type="common">Potato</name>
    <dbReference type="NCBI Taxonomy" id="4113"/>
    <lineage>
        <taxon>Eukaryota</taxon>
        <taxon>Viridiplantae</taxon>
        <taxon>Streptophyta</taxon>
        <taxon>Embryophyta</taxon>
        <taxon>Tracheophyta</taxon>
        <taxon>Spermatophyta</taxon>
        <taxon>Magnoliopsida</taxon>
        <taxon>eudicotyledons</taxon>
        <taxon>Gunneridae</taxon>
        <taxon>Pentapetalae</taxon>
        <taxon>asterids</taxon>
        <taxon>lamiids</taxon>
        <taxon>Solanales</taxon>
        <taxon>Solanaceae</taxon>
        <taxon>Solanoideae</taxon>
        <taxon>Solaneae</taxon>
        <taxon>Solanum</taxon>
    </lineage>
</organism>
<dbReference type="EnsemblPlants" id="PGSC0003DMT400092244">
    <property type="protein sequence ID" value="PGSC0003DMT400092244"/>
    <property type="gene ID" value="PGSC0003DMG400041815"/>
</dbReference>
<dbReference type="InterPro" id="IPR013187">
    <property type="entry name" value="F-box-assoc_dom_typ3"/>
</dbReference>
<dbReference type="InterPro" id="IPR001810">
    <property type="entry name" value="F-box_dom"/>
</dbReference>
<protein>
    <submittedName>
        <fullName evidence="3">F-box protein</fullName>
    </submittedName>
</protein>
<dbReference type="AlphaFoldDB" id="M1DPD8"/>
<dbReference type="SUPFAM" id="SSF81383">
    <property type="entry name" value="F-box domain"/>
    <property type="match status" value="1"/>
</dbReference>
<evidence type="ECO:0000313" key="3">
    <source>
        <dbReference type="EnsemblPlants" id="PGSC0003DMT400092244"/>
    </source>
</evidence>
<reference evidence="3" key="2">
    <citation type="submission" date="2015-06" db="UniProtKB">
        <authorList>
            <consortium name="EnsemblPlants"/>
        </authorList>
    </citation>
    <scope>IDENTIFICATION</scope>
    <source>
        <strain evidence="3">DM1-3 516 R44</strain>
    </source>
</reference>
<reference evidence="4" key="1">
    <citation type="journal article" date="2011" name="Nature">
        <title>Genome sequence and analysis of the tuber crop potato.</title>
        <authorList>
            <consortium name="The Potato Genome Sequencing Consortium"/>
        </authorList>
    </citation>
    <scope>NUCLEOTIDE SEQUENCE [LARGE SCALE GENOMIC DNA]</scope>
    <source>
        <strain evidence="4">cv. DM1-3 516 R44</strain>
    </source>
</reference>
<dbReference type="InterPro" id="IPR036047">
    <property type="entry name" value="F-box-like_dom_sf"/>
</dbReference>
<dbReference type="PANTHER" id="PTHR31111:SF20">
    <property type="entry name" value="F-BOX ASSOCIATED DOMAIN-CONTAINING PROTEIN"/>
    <property type="match status" value="1"/>
</dbReference>
<gene>
    <name evidence="3" type="primary">LOC107059315</name>
</gene>
<evidence type="ECO:0000259" key="1">
    <source>
        <dbReference type="Pfam" id="PF00646"/>
    </source>
</evidence>
<feature type="domain" description="F-box" evidence="1">
    <location>
        <begin position="7"/>
        <end position="42"/>
    </location>
</feature>
<dbReference type="GeneID" id="107059315"/>
<dbReference type="RefSeq" id="XP_015161313.1">
    <property type="nucleotide sequence ID" value="XM_015305827.1"/>
</dbReference>
<accession>M1DPD8</accession>
<keyword evidence="4" id="KW-1185">Reference proteome</keyword>
<name>M1DPD8_SOLTU</name>
<dbReference type="PaxDb" id="4113-PGSC0003DMT400092244"/>
<dbReference type="InParanoid" id="M1DPD8"/>
<dbReference type="PANTHER" id="PTHR31111">
    <property type="entry name" value="BNAA05G37150D PROTEIN-RELATED"/>
    <property type="match status" value="1"/>
</dbReference>
<evidence type="ECO:0000259" key="2">
    <source>
        <dbReference type="Pfam" id="PF08268"/>
    </source>
</evidence>
<sequence>MEEDKSPQDITIQIFSWLPVKSLMCFRCVSKFHNSIVLEPNFVDLHLSNYSKINGGDTKLIACVDDVCYAIEDHRDEEDGNATKYHQIDNFSKLYDRIINFRLDYNYHFESVNGLFCIWDLKYIAICNPATREVRFLPDVPHEGEDFICSIGFEPEENKYKVVVTIESRAWVFTLGIDKSWREMIKYDEHGFSIAGYISGICISGIIYRVSLDPDYCIVAFDVK</sequence>
<evidence type="ECO:0000313" key="4">
    <source>
        <dbReference type="Proteomes" id="UP000011115"/>
    </source>
</evidence>
<dbReference type="NCBIfam" id="TIGR01640">
    <property type="entry name" value="F_box_assoc_1"/>
    <property type="match status" value="1"/>
</dbReference>
<dbReference type="KEGG" id="sot:107059315"/>
<dbReference type="InterPro" id="IPR017451">
    <property type="entry name" value="F-box-assoc_interact_dom"/>
</dbReference>
<dbReference type="OMA" id="ETYARNW"/>
<dbReference type="Pfam" id="PF08268">
    <property type="entry name" value="FBA_3"/>
    <property type="match status" value="1"/>
</dbReference>
<dbReference type="Gramene" id="PGSC0003DMT400092244">
    <property type="protein sequence ID" value="PGSC0003DMT400092244"/>
    <property type="gene ID" value="PGSC0003DMG400041815"/>
</dbReference>
<dbReference type="OrthoDB" id="1243645at2759"/>
<dbReference type="Proteomes" id="UP000011115">
    <property type="component" value="Unassembled WGS sequence"/>
</dbReference>
<feature type="domain" description="F-box associated beta-propeller type 3" evidence="2">
    <location>
        <begin position="100"/>
        <end position="224"/>
    </location>
</feature>
<proteinExistence type="predicted"/>
<dbReference type="FunCoup" id="M1DPD8">
    <property type="interactions" value="50"/>
</dbReference>